<organism evidence="2 3">
    <name type="scientific">Mycena metata</name>
    <dbReference type="NCBI Taxonomy" id="1033252"/>
    <lineage>
        <taxon>Eukaryota</taxon>
        <taxon>Fungi</taxon>
        <taxon>Dikarya</taxon>
        <taxon>Basidiomycota</taxon>
        <taxon>Agaricomycotina</taxon>
        <taxon>Agaricomycetes</taxon>
        <taxon>Agaricomycetidae</taxon>
        <taxon>Agaricales</taxon>
        <taxon>Marasmiineae</taxon>
        <taxon>Mycenaceae</taxon>
        <taxon>Mycena</taxon>
    </lineage>
</organism>
<dbReference type="AlphaFoldDB" id="A0AAD7NJJ2"/>
<gene>
    <name evidence="2" type="ORF">B0H16DRAFT_1718439</name>
</gene>
<dbReference type="Proteomes" id="UP001215598">
    <property type="component" value="Unassembled WGS sequence"/>
</dbReference>
<evidence type="ECO:0000313" key="2">
    <source>
        <dbReference type="EMBL" id="KAJ7763798.1"/>
    </source>
</evidence>
<dbReference type="EMBL" id="JARKIB010000029">
    <property type="protein sequence ID" value="KAJ7763798.1"/>
    <property type="molecule type" value="Genomic_DNA"/>
</dbReference>
<feature type="region of interest" description="Disordered" evidence="1">
    <location>
        <begin position="301"/>
        <end position="322"/>
    </location>
</feature>
<sequence length="365" mass="39709">MASSFQLYSTPHPSTQYSATFFGTLSFRTASGIQYPRIHPPKSLYAWTYSKEVPTEGVQTVEAGDFVPHLDDLSPIIKGMESAFGNGARSVAATFTAAGRTQYRLYSFSKTLDRFLSQCIHAKIFGFHVTDFPLWKLGCLLGEELLHEGALNALTELLFFSTAAVSHDVDPTTIILPTSVLRDARYLYAQSPRLLSSNLDDLHTRLRSTRIHRLYALDCISNHYSSYRDNTPSKVLDHADSLNASDGTQVLPVLQWILSGTGRSIPGAVGSAGTAQQSAGSGSCGIAALNFIQSPERCKMDWSDQPPVSASSSARPSAVPSHCRRSRFDSELKDWVVPVPAGIDGMDTELAPDEPFGSFAPAIPN</sequence>
<accession>A0AAD7NJJ2</accession>
<feature type="compositionally biased region" description="Low complexity" evidence="1">
    <location>
        <begin position="306"/>
        <end position="321"/>
    </location>
</feature>
<protein>
    <submittedName>
        <fullName evidence="2">Uncharacterized protein</fullName>
    </submittedName>
</protein>
<evidence type="ECO:0000256" key="1">
    <source>
        <dbReference type="SAM" id="MobiDB-lite"/>
    </source>
</evidence>
<name>A0AAD7NJJ2_9AGAR</name>
<keyword evidence="3" id="KW-1185">Reference proteome</keyword>
<reference evidence="2" key="1">
    <citation type="submission" date="2023-03" db="EMBL/GenBank/DDBJ databases">
        <title>Massive genome expansion in bonnet fungi (Mycena s.s.) driven by repeated elements and novel gene families across ecological guilds.</title>
        <authorList>
            <consortium name="Lawrence Berkeley National Laboratory"/>
            <person name="Harder C.B."/>
            <person name="Miyauchi S."/>
            <person name="Viragh M."/>
            <person name="Kuo A."/>
            <person name="Thoen E."/>
            <person name="Andreopoulos B."/>
            <person name="Lu D."/>
            <person name="Skrede I."/>
            <person name="Drula E."/>
            <person name="Henrissat B."/>
            <person name="Morin E."/>
            <person name="Kohler A."/>
            <person name="Barry K."/>
            <person name="LaButti K."/>
            <person name="Morin E."/>
            <person name="Salamov A."/>
            <person name="Lipzen A."/>
            <person name="Mereny Z."/>
            <person name="Hegedus B."/>
            <person name="Baldrian P."/>
            <person name="Stursova M."/>
            <person name="Weitz H."/>
            <person name="Taylor A."/>
            <person name="Grigoriev I.V."/>
            <person name="Nagy L.G."/>
            <person name="Martin F."/>
            <person name="Kauserud H."/>
        </authorList>
    </citation>
    <scope>NUCLEOTIDE SEQUENCE</scope>
    <source>
        <strain evidence="2">CBHHK182m</strain>
    </source>
</reference>
<feature type="region of interest" description="Disordered" evidence="1">
    <location>
        <begin position="346"/>
        <end position="365"/>
    </location>
</feature>
<comment type="caution">
    <text evidence="2">The sequence shown here is derived from an EMBL/GenBank/DDBJ whole genome shotgun (WGS) entry which is preliminary data.</text>
</comment>
<evidence type="ECO:0000313" key="3">
    <source>
        <dbReference type="Proteomes" id="UP001215598"/>
    </source>
</evidence>
<proteinExistence type="predicted"/>